<name>A0A0D2MRN8_HYPSF</name>
<dbReference type="InterPro" id="IPR000210">
    <property type="entry name" value="BTB/POZ_dom"/>
</dbReference>
<dbReference type="Pfam" id="PF00651">
    <property type="entry name" value="BTB"/>
    <property type="match status" value="1"/>
</dbReference>
<organism evidence="3 4">
    <name type="scientific">Hypholoma sublateritium (strain FD-334 SS-4)</name>
    <dbReference type="NCBI Taxonomy" id="945553"/>
    <lineage>
        <taxon>Eukaryota</taxon>
        <taxon>Fungi</taxon>
        <taxon>Dikarya</taxon>
        <taxon>Basidiomycota</taxon>
        <taxon>Agaricomycotina</taxon>
        <taxon>Agaricomycetes</taxon>
        <taxon>Agaricomycetidae</taxon>
        <taxon>Agaricales</taxon>
        <taxon>Agaricineae</taxon>
        <taxon>Strophariaceae</taxon>
        <taxon>Hypholoma</taxon>
    </lineage>
</organism>
<feature type="domain" description="BTB" evidence="2">
    <location>
        <begin position="41"/>
        <end position="104"/>
    </location>
</feature>
<reference evidence="4" key="1">
    <citation type="submission" date="2014-04" db="EMBL/GenBank/DDBJ databases">
        <title>Evolutionary Origins and Diversification of the Mycorrhizal Mutualists.</title>
        <authorList>
            <consortium name="DOE Joint Genome Institute"/>
            <consortium name="Mycorrhizal Genomics Consortium"/>
            <person name="Kohler A."/>
            <person name="Kuo A."/>
            <person name="Nagy L.G."/>
            <person name="Floudas D."/>
            <person name="Copeland A."/>
            <person name="Barry K.W."/>
            <person name="Cichocki N."/>
            <person name="Veneault-Fourrey C."/>
            <person name="LaButti K."/>
            <person name="Lindquist E.A."/>
            <person name="Lipzen A."/>
            <person name="Lundell T."/>
            <person name="Morin E."/>
            <person name="Murat C."/>
            <person name="Riley R."/>
            <person name="Ohm R."/>
            <person name="Sun H."/>
            <person name="Tunlid A."/>
            <person name="Henrissat B."/>
            <person name="Grigoriev I.V."/>
            <person name="Hibbett D.S."/>
            <person name="Martin F."/>
        </authorList>
    </citation>
    <scope>NUCLEOTIDE SEQUENCE [LARGE SCALE GENOMIC DNA]</scope>
    <source>
        <strain evidence="4">FD-334 SS-4</strain>
    </source>
</reference>
<dbReference type="PROSITE" id="PS50097">
    <property type="entry name" value="BTB"/>
    <property type="match status" value="1"/>
</dbReference>
<protein>
    <recommendedName>
        <fullName evidence="2">BTB domain-containing protein</fullName>
    </recommendedName>
</protein>
<dbReference type="Proteomes" id="UP000054270">
    <property type="component" value="Unassembled WGS sequence"/>
</dbReference>
<evidence type="ECO:0000313" key="3">
    <source>
        <dbReference type="EMBL" id="KJA26643.1"/>
    </source>
</evidence>
<accession>A0A0D2MRN8</accession>
<dbReference type="EMBL" id="KN817527">
    <property type="protein sequence ID" value="KJA26643.1"/>
    <property type="molecule type" value="Genomic_DNA"/>
</dbReference>
<proteinExistence type="predicted"/>
<dbReference type="OMA" id="SEYWLED"/>
<gene>
    <name evidence="3" type="ORF">HYPSUDRAFT_36364</name>
</gene>
<evidence type="ECO:0000313" key="4">
    <source>
        <dbReference type="Proteomes" id="UP000054270"/>
    </source>
</evidence>
<feature type="region of interest" description="Disordered" evidence="1">
    <location>
        <begin position="1"/>
        <end position="26"/>
    </location>
</feature>
<keyword evidence="4" id="KW-1185">Reference proteome</keyword>
<dbReference type="STRING" id="945553.A0A0D2MRN8"/>
<dbReference type="AlphaFoldDB" id="A0A0D2MRN8"/>
<evidence type="ECO:0000259" key="2">
    <source>
        <dbReference type="PROSITE" id="PS50097"/>
    </source>
</evidence>
<sequence length="116" mass="13024">MSSSPPSTKRKRSEAGTSDSDPTSLPADAVERSAQFWFDDGNVVLQAEATQFRVHRSILLRHSPIMQDLFEYPQPKAALTLEGRPLVHLPDSAKDIDNMCGHLYGFYQCLCIFIVR</sequence>
<evidence type="ECO:0000256" key="1">
    <source>
        <dbReference type="SAM" id="MobiDB-lite"/>
    </source>
</evidence>
<dbReference type="OrthoDB" id="3204157at2759"/>